<proteinExistence type="predicted"/>
<accession>U5DPB8</accession>
<keyword evidence="2" id="KW-1185">Reference proteome</keyword>
<evidence type="ECO:0000313" key="2">
    <source>
        <dbReference type="Proteomes" id="UP000016960"/>
    </source>
</evidence>
<dbReference type="Proteomes" id="UP000016960">
    <property type="component" value="Unassembled WGS sequence"/>
</dbReference>
<dbReference type="STRING" id="582515.KR51_00005270"/>
<gene>
    <name evidence="1" type="ORF">KR51_00005270</name>
</gene>
<evidence type="ECO:0000313" key="1">
    <source>
        <dbReference type="EMBL" id="ERN42687.1"/>
    </source>
</evidence>
<comment type="caution">
    <text evidence="1">The sequence shown here is derived from an EMBL/GenBank/DDBJ whole genome shotgun (WGS) entry which is preliminary data.</text>
</comment>
<protein>
    <submittedName>
        <fullName evidence="1">Uncharacterized protein</fullName>
    </submittedName>
</protein>
<sequence length="68" mass="7536">MERVFTAGLTNDRVRAVLSTDRVRCYARQSQSLDGSSKLLALVLCGRHLEDNEQNDISIAIIYASHAS</sequence>
<dbReference type="InParanoid" id="U5DPB8"/>
<reference evidence="1 2" key="1">
    <citation type="submission" date="2013-05" db="EMBL/GenBank/DDBJ databases">
        <title>Draft genome sequence of Rubidibacter lacunae KORDI 51-2.</title>
        <authorList>
            <person name="Choi D.H."/>
            <person name="Noh J.H."/>
            <person name="Kwon K.-K."/>
            <person name="Lee J.-H."/>
            <person name="Ryu J.-Y."/>
        </authorList>
    </citation>
    <scope>NUCLEOTIDE SEQUENCE [LARGE SCALE GENOMIC DNA]</scope>
    <source>
        <strain evidence="1 2">KORDI 51-2</strain>
    </source>
</reference>
<dbReference type="AlphaFoldDB" id="U5DPB8"/>
<dbReference type="EMBL" id="ASSJ01000008">
    <property type="protein sequence ID" value="ERN42687.1"/>
    <property type="molecule type" value="Genomic_DNA"/>
</dbReference>
<organism evidence="1 2">
    <name type="scientific">Rubidibacter lacunae KORDI 51-2</name>
    <dbReference type="NCBI Taxonomy" id="582515"/>
    <lineage>
        <taxon>Bacteria</taxon>
        <taxon>Bacillati</taxon>
        <taxon>Cyanobacteriota</taxon>
        <taxon>Cyanophyceae</taxon>
        <taxon>Oscillatoriophycideae</taxon>
        <taxon>Chroococcales</taxon>
        <taxon>Aphanothecaceae</taxon>
        <taxon>Rubidibacter</taxon>
    </lineage>
</organism>
<name>U5DPB8_9CHRO</name>